<dbReference type="InterPro" id="IPR036388">
    <property type="entry name" value="WH-like_DNA-bd_sf"/>
</dbReference>
<gene>
    <name evidence="1" type="ORF">KHM83_15610</name>
</gene>
<proteinExistence type="predicted"/>
<name>A0ABS5PSG4_9FIRM</name>
<reference evidence="1 2" key="1">
    <citation type="submission" date="2021-05" db="EMBL/GenBank/DDBJ databases">
        <title>Fusibacter ferrireducens sp. nov., an anaerobic, sulfur- and Fe-reducing bacterium isolated from the mangrove sediment.</title>
        <authorList>
            <person name="Qiu D."/>
        </authorList>
    </citation>
    <scope>NUCLEOTIDE SEQUENCE [LARGE SCALE GENOMIC DNA]</scope>
    <source>
        <strain evidence="1 2">DSM 12116</strain>
    </source>
</reference>
<dbReference type="SUPFAM" id="SSF46785">
    <property type="entry name" value="Winged helix' DNA-binding domain"/>
    <property type="match status" value="1"/>
</dbReference>
<sequence length="184" mass="21135">MADPEVMLNDHEYAVMTEIADNGHITQRELSSKLGVSLGSVNILINKMAKEGLIKIEQVSSKQVLYMLTPAGMMAKAKKTVRYLKVHYRAIYETKEKIKILFLELLDQYEIIYLFIDDEEMLAITNLAIEELHKEKTNIKRVTQESLATFSHERSEYCIFIYSDAEVVNRLPKGVATLDLLTYI</sequence>
<dbReference type="Pfam" id="PF13412">
    <property type="entry name" value="HTH_24"/>
    <property type="match status" value="1"/>
</dbReference>
<dbReference type="Gene3D" id="1.10.10.10">
    <property type="entry name" value="Winged helix-like DNA-binding domain superfamily/Winged helix DNA-binding domain"/>
    <property type="match status" value="1"/>
</dbReference>
<comment type="caution">
    <text evidence="1">The sequence shown here is derived from an EMBL/GenBank/DDBJ whole genome shotgun (WGS) entry which is preliminary data.</text>
</comment>
<evidence type="ECO:0000313" key="2">
    <source>
        <dbReference type="Proteomes" id="UP000746471"/>
    </source>
</evidence>
<keyword evidence="2" id="KW-1185">Reference proteome</keyword>
<protein>
    <submittedName>
        <fullName evidence="1">Winged helix-turn-helix transcriptional regulator</fullName>
    </submittedName>
</protein>
<dbReference type="EMBL" id="JAHBCL010000031">
    <property type="protein sequence ID" value="MBS7528113.1"/>
    <property type="molecule type" value="Genomic_DNA"/>
</dbReference>
<dbReference type="InterPro" id="IPR036390">
    <property type="entry name" value="WH_DNA-bd_sf"/>
</dbReference>
<accession>A0ABS5PSG4</accession>
<evidence type="ECO:0000313" key="1">
    <source>
        <dbReference type="EMBL" id="MBS7528113.1"/>
    </source>
</evidence>
<organism evidence="1 2">
    <name type="scientific">Fusibacter paucivorans</name>
    <dbReference type="NCBI Taxonomy" id="76009"/>
    <lineage>
        <taxon>Bacteria</taxon>
        <taxon>Bacillati</taxon>
        <taxon>Bacillota</taxon>
        <taxon>Clostridia</taxon>
        <taxon>Eubacteriales</taxon>
        <taxon>Eubacteriales Family XII. Incertae Sedis</taxon>
        <taxon>Fusibacter</taxon>
    </lineage>
</organism>
<dbReference type="RefSeq" id="WP_213237973.1">
    <property type="nucleotide sequence ID" value="NZ_JAHBCL010000031.1"/>
</dbReference>
<dbReference type="Proteomes" id="UP000746471">
    <property type="component" value="Unassembled WGS sequence"/>
</dbReference>